<organism evidence="1 2">
    <name type="scientific">Vibrio nigripulchritudo SOn1</name>
    <dbReference type="NCBI Taxonomy" id="1238450"/>
    <lineage>
        <taxon>Bacteria</taxon>
        <taxon>Pseudomonadati</taxon>
        <taxon>Pseudomonadota</taxon>
        <taxon>Gammaproteobacteria</taxon>
        <taxon>Vibrionales</taxon>
        <taxon>Vibrionaceae</taxon>
        <taxon>Vibrio</taxon>
    </lineage>
</organism>
<accession>A0AAV2VLS1</accession>
<comment type="caution">
    <text evidence="1">The sequence shown here is derived from an EMBL/GenBank/DDBJ whole genome shotgun (WGS) entry which is preliminary data.</text>
</comment>
<gene>
    <name evidence="1" type="ORF">VIBNISOn1_1480010</name>
</gene>
<name>A0AAV2VLS1_9VIBR</name>
<evidence type="ECO:0000313" key="2">
    <source>
        <dbReference type="Proteomes" id="UP000018211"/>
    </source>
</evidence>
<dbReference type="EMBL" id="CAOF01000055">
    <property type="protein sequence ID" value="CCO45436.1"/>
    <property type="molecule type" value="Genomic_DNA"/>
</dbReference>
<dbReference type="Proteomes" id="UP000018211">
    <property type="component" value="Unassembled WGS sequence"/>
</dbReference>
<dbReference type="RefSeq" id="WP_022610905.1">
    <property type="nucleotide sequence ID" value="NZ_LK391965.1"/>
</dbReference>
<proteinExistence type="predicted"/>
<sequence length="140" mass="15867">MHSENQYKYNSLLLGKAPNLDGERVYLSDAQLKNGVMYSVVARGTSNRYPLFLHVTTHKLIGGNYHELCSQQQLSEIHKVIIEHAQCVGYWDTATDMFMTSPNPIPVCLFGGIPNSYWAAAYESGSLVVRFKRSIRKLRN</sequence>
<evidence type="ECO:0000313" key="1">
    <source>
        <dbReference type="EMBL" id="CCO45436.1"/>
    </source>
</evidence>
<dbReference type="AlphaFoldDB" id="A0AAV2VLS1"/>
<protein>
    <submittedName>
        <fullName evidence="1">Uncharacterized protein</fullName>
    </submittedName>
</protein>
<reference evidence="1 2" key="1">
    <citation type="journal article" date="2013" name="ISME J.">
        <title>Comparative genomics of pathogenic lineages of Vibrio nigripulchritudo identifies virulence-associated traits.</title>
        <authorList>
            <person name="Goudenege D."/>
            <person name="Labreuche Y."/>
            <person name="Krin E."/>
            <person name="Ansquer D."/>
            <person name="Mangenot S."/>
            <person name="Calteau A."/>
            <person name="Medigue C."/>
            <person name="Mazel D."/>
            <person name="Polz M.F."/>
            <person name="Le Roux F."/>
        </authorList>
    </citation>
    <scope>NUCLEOTIDE SEQUENCE [LARGE SCALE GENOMIC DNA]</scope>
    <source>
        <strain evidence="1 2">SOn1</strain>
    </source>
</reference>